<evidence type="ECO:0000313" key="3">
    <source>
        <dbReference type="Proteomes" id="UP000466864"/>
    </source>
</evidence>
<dbReference type="Proteomes" id="UP000466864">
    <property type="component" value="Unassembled WGS sequence"/>
</dbReference>
<evidence type="ECO:0000256" key="1">
    <source>
        <dbReference type="SAM" id="Phobius"/>
    </source>
</evidence>
<dbReference type="EMBL" id="VUMV01000002">
    <property type="protein sequence ID" value="MST81650.1"/>
    <property type="molecule type" value="Genomic_DNA"/>
</dbReference>
<name>A0A7X2P7T9_9FIRM</name>
<keyword evidence="1" id="KW-1133">Transmembrane helix</keyword>
<dbReference type="RefSeq" id="WP_154457490.1">
    <property type="nucleotide sequence ID" value="NZ_VUMV01000002.1"/>
</dbReference>
<feature type="transmembrane region" description="Helical" evidence="1">
    <location>
        <begin position="55"/>
        <end position="79"/>
    </location>
</feature>
<gene>
    <name evidence="2" type="ORF">FYJ60_04910</name>
</gene>
<proteinExistence type="predicted"/>
<comment type="caution">
    <text evidence="2">The sequence shown here is derived from an EMBL/GenBank/DDBJ whole genome shotgun (WGS) entry which is preliminary data.</text>
</comment>
<reference evidence="2 3" key="1">
    <citation type="submission" date="2019-08" db="EMBL/GenBank/DDBJ databases">
        <title>In-depth cultivation of the pig gut microbiome towards novel bacterial diversity and tailored functional studies.</title>
        <authorList>
            <person name="Wylensek D."/>
            <person name="Hitch T.C.A."/>
            <person name="Clavel T."/>
        </authorList>
    </citation>
    <scope>NUCLEOTIDE SEQUENCE [LARGE SCALE GENOMIC DNA]</scope>
    <source>
        <strain evidence="2 3">Oil+RF-744-WCA-WT-13</strain>
    </source>
</reference>
<keyword evidence="1" id="KW-0812">Transmembrane</keyword>
<sequence>MTADRKRNRKSNIQISLSDTAEPAVSALPPGGKKVLPRRKRVSFFVSRGSLTVEAALAVPLFFFCVIALVCLMEMYGLYVRKLTVLQQRAESAGIFAASAGSDSVSFIDLTEEIPFQVKGIPLFRKTVRIAVRARVRPWTGRDAADNGGKEKKEERLVYVTDYHSVYHTSSRCSHLNLQIEAVSSSRLFGRRNTYGARYHACDKCVGRGGRNHLAYITPDGDCYHNSSECSGLKRTTHLVPESEVKGMRECSRCQAAGNG</sequence>
<evidence type="ECO:0000313" key="2">
    <source>
        <dbReference type="EMBL" id="MST81650.1"/>
    </source>
</evidence>
<keyword evidence="3" id="KW-1185">Reference proteome</keyword>
<organism evidence="2 3">
    <name type="scientific">Bilifractor porci</name>
    <dbReference type="NCBI Taxonomy" id="2606636"/>
    <lineage>
        <taxon>Bacteria</taxon>
        <taxon>Bacillati</taxon>
        <taxon>Bacillota</taxon>
        <taxon>Clostridia</taxon>
        <taxon>Lachnospirales</taxon>
        <taxon>Lachnospiraceae</taxon>
        <taxon>Bilifractor</taxon>
    </lineage>
</organism>
<dbReference type="AlphaFoldDB" id="A0A7X2P7T9"/>
<keyword evidence="1" id="KW-0472">Membrane</keyword>
<protein>
    <submittedName>
        <fullName evidence="2">Pilus assembly protein</fullName>
    </submittedName>
</protein>
<accession>A0A7X2P7T9</accession>